<feature type="transmembrane region" description="Helical" evidence="1">
    <location>
        <begin position="6"/>
        <end position="27"/>
    </location>
</feature>
<reference evidence="2 3" key="1">
    <citation type="submission" date="2016-02" db="EMBL/GenBank/DDBJ databases">
        <title>Complete genome of Sinomonas atrocyanea KCTC 3377.</title>
        <authorList>
            <person name="Kim K.M."/>
        </authorList>
    </citation>
    <scope>NUCLEOTIDE SEQUENCE [LARGE SCALE GENOMIC DNA]</scope>
    <source>
        <strain evidence="2 3">KCTC 3377</strain>
    </source>
</reference>
<keyword evidence="1" id="KW-0812">Transmembrane</keyword>
<proteinExistence type="predicted"/>
<evidence type="ECO:0000313" key="3">
    <source>
        <dbReference type="Proteomes" id="UP000070134"/>
    </source>
</evidence>
<dbReference type="EMBL" id="CP014518">
    <property type="protein sequence ID" value="AMM31240.1"/>
    <property type="molecule type" value="Genomic_DNA"/>
</dbReference>
<dbReference type="PATRIC" id="fig|37927.3.peg.563"/>
<sequence length="148" mass="15344">MAVATAVLVAAAFVWLGMVLAISFIEAPLKFRAPGITIELGVGIGRLVFRALNLVECVLAAAVLLALALGGTASSAAGWTLGIVLAVIIALDVAWLRPRMDRRVTGGNLSGSMPRHLLHLTYVGLELLKVAGLIWLGVLGLGVLRLAG</sequence>
<evidence type="ECO:0000256" key="1">
    <source>
        <dbReference type="SAM" id="Phobius"/>
    </source>
</evidence>
<protein>
    <submittedName>
        <fullName evidence="2">Membrane protein</fullName>
    </submittedName>
</protein>
<organism evidence="2 3">
    <name type="scientific">Sinomonas atrocyanea</name>
    <dbReference type="NCBI Taxonomy" id="37927"/>
    <lineage>
        <taxon>Bacteria</taxon>
        <taxon>Bacillati</taxon>
        <taxon>Actinomycetota</taxon>
        <taxon>Actinomycetes</taxon>
        <taxon>Micrococcales</taxon>
        <taxon>Micrococcaceae</taxon>
        <taxon>Sinomonas</taxon>
    </lineage>
</organism>
<dbReference type="STRING" id="37927.SA2016_0546"/>
<feature type="transmembrane region" description="Helical" evidence="1">
    <location>
        <begin position="76"/>
        <end position="96"/>
    </location>
</feature>
<feature type="transmembrane region" description="Helical" evidence="1">
    <location>
        <begin position="47"/>
        <end position="70"/>
    </location>
</feature>
<keyword evidence="3" id="KW-1185">Reference proteome</keyword>
<gene>
    <name evidence="2" type="ORF">SA2016_0546</name>
</gene>
<dbReference type="OrthoDB" id="1098954at2"/>
<dbReference type="RefSeq" id="WP_066494996.1">
    <property type="nucleotide sequence ID" value="NZ_BJMO01000070.1"/>
</dbReference>
<keyword evidence="1" id="KW-1133">Transmembrane helix</keyword>
<dbReference type="Proteomes" id="UP000070134">
    <property type="component" value="Chromosome"/>
</dbReference>
<keyword evidence="1" id="KW-0472">Membrane</keyword>
<dbReference type="KEGG" id="satk:SA2016_0546"/>
<name>A0A126ZVQ8_9MICC</name>
<feature type="transmembrane region" description="Helical" evidence="1">
    <location>
        <begin position="117"/>
        <end position="144"/>
    </location>
</feature>
<accession>A0A126ZVQ8</accession>
<dbReference type="AlphaFoldDB" id="A0A126ZVQ8"/>
<evidence type="ECO:0000313" key="2">
    <source>
        <dbReference type="EMBL" id="AMM31240.1"/>
    </source>
</evidence>